<dbReference type="VEuPathDB" id="FungiDB:PYU1_G005782"/>
<evidence type="ECO:0008006" key="8">
    <source>
        <dbReference type="Google" id="ProtNLM"/>
    </source>
</evidence>
<dbReference type="Proteomes" id="UP000019132">
    <property type="component" value="Unassembled WGS sequence"/>
</dbReference>
<evidence type="ECO:0000256" key="5">
    <source>
        <dbReference type="SAM" id="MobiDB-lite"/>
    </source>
</evidence>
<name>K3WLF1_GLOUD</name>
<evidence type="ECO:0000313" key="6">
    <source>
        <dbReference type="EnsemblProtists" id="PYU1_T005793"/>
    </source>
</evidence>
<dbReference type="InterPro" id="IPR028846">
    <property type="entry name" value="Recoverin"/>
</dbReference>
<reference evidence="7" key="1">
    <citation type="journal article" date="2010" name="Genome Biol.">
        <title>Genome sequence of the necrotrophic plant pathogen Pythium ultimum reveals original pathogenicity mechanisms and effector repertoire.</title>
        <authorList>
            <person name="Levesque C.A."/>
            <person name="Brouwer H."/>
            <person name="Cano L."/>
            <person name="Hamilton J.P."/>
            <person name="Holt C."/>
            <person name="Huitema E."/>
            <person name="Raffaele S."/>
            <person name="Robideau G.P."/>
            <person name="Thines M."/>
            <person name="Win J."/>
            <person name="Zerillo M.M."/>
            <person name="Beakes G.W."/>
            <person name="Boore J.L."/>
            <person name="Busam D."/>
            <person name="Dumas B."/>
            <person name="Ferriera S."/>
            <person name="Fuerstenberg S.I."/>
            <person name="Gachon C.M."/>
            <person name="Gaulin E."/>
            <person name="Govers F."/>
            <person name="Grenville-Briggs L."/>
            <person name="Horner N."/>
            <person name="Hostetler J."/>
            <person name="Jiang R.H."/>
            <person name="Johnson J."/>
            <person name="Krajaejun T."/>
            <person name="Lin H."/>
            <person name="Meijer H.J."/>
            <person name="Moore B."/>
            <person name="Morris P."/>
            <person name="Phuntmart V."/>
            <person name="Puiu D."/>
            <person name="Shetty J."/>
            <person name="Stajich J.E."/>
            <person name="Tripathy S."/>
            <person name="Wawra S."/>
            <person name="van West P."/>
            <person name="Whitty B.R."/>
            <person name="Coutinho P.M."/>
            <person name="Henrissat B."/>
            <person name="Martin F."/>
            <person name="Thomas P.D."/>
            <person name="Tyler B.M."/>
            <person name="De Vries R.P."/>
            <person name="Kamoun S."/>
            <person name="Yandell M."/>
            <person name="Tisserat N."/>
            <person name="Buell C.R."/>
        </authorList>
    </citation>
    <scope>NUCLEOTIDE SEQUENCE</scope>
    <source>
        <strain evidence="7">DAOM:BR144</strain>
    </source>
</reference>
<dbReference type="InParanoid" id="K3WLF1"/>
<dbReference type="GO" id="GO:0005509">
    <property type="term" value="F:calcium ion binding"/>
    <property type="evidence" value="ECO:0007669"/>
    <property type="project" value="InterPro"/>
</dbReference>
<keyword evidence="2" id="KW-0519">Myristate</keyword>
<keyword evidence="4" id="KW-0449">Lipoprotein</keyword>
<proteinExistence type="inferred from homology"/>
<sequence>MGNLVSYGGQADSASPENHALGSSALTAAALMAAGKDKAYIQRLSPAELKKYTDGYRRICRADASPSPSPTASPGGNGRSSSVAALPPVPMAALPAKQRSGGVAASQVAVSNAPPAVALPSAIGANTGRLSKKVFRLKLLGAFTMIPHSLSDRLFEVLDTERTGELSCENVLSGIAWLKYGTYEEQVRLLFIIYDLDDAGLVSRDVMDRFMDVVYGRRRARSATTVAFLDRIFAGRTSLTIDEFKLIVRERDERGDALLLQWLSLLADKIGTDEDAKILELERSYNPAVIRQRIAEATLFSVNEVTTLERQFHRLFDTKSGTSNRIPCEQFINVLSARDFPKQLLERVSATTTTLPGAVLFDEFCAFVSHFCRGKIAARYQHLFSIYKDAATATISWAAVNELFALGAHYATTEMDGGEMTRQIEGERLQLDKMIANSSGSDVEGWSEEAFVEWASSATAVQQLLHQLAFAACILFGIKPEAPSLERRIVEWHWKQVTQSIVVGQVDYGISLVQSGGNIGASTLG</sequence>
<evidence type="ECO:0000256" key="4">
    <source>
        <dbReference type="ARBA" id="ARBA00023288"/>
    </source>
</evidence>
<comment type="similarity">
    <text evidence="1">Belongs to the recoverin family.</text>
</comment>
<evidence type="ECO:0000256" key="3">
    <source>
        <dbReference type="ARBA" id="ARBA00022737"/>
    </source>
</evidence>
<evidence type="ECO:0000313" key="7">
    <source>
        <dbReference type="Proteomes" id="UP000019132"/>
    </source>
</evidence>
<dbReference type="STRING" id="431595.K3WLF1"/>
<dbReference type="eggNOG" id="KOG1870">
    <property type="taxonomic scope" value="Eukaryota"/>
</dbReference>
<dbReference type="InterPro" id="IPR011992">
    <property type="entry name" value="EF-hand-dom_pair"/>
</dbReference>
<dbReference type="PANTHER" id="PTHR23055:SF178">
    <property type="entry name" value="NEUROCALCIN HOMOLOG"/>
    <property type="match status" value="1"/>
</dbReference>
<reference evidence="7" key="2">
    <citation type="submission" date="2010-04" db="EMBL/GenBank/DDBJ databases">
        <authorList>
            <person name="Buell R."/>
            <person name="Hamilton J."/>
            <person name="Hostetler J."/>
        </authorList>
    </citation>
    <scope>NUCLEOTIDE SEQUENCE [LARGE SCALE GENOMIC DNA]</scope>
    <source>
        <strain evidence="7">DAOM:BR144</strain>
    </source>
</reference>
<dbReference type="EnsemblProtists" id="PYU1_T005793">
    <property type="protein sequence ID" value="PYU1_T005793"/>
    <property type="gene ID" value="PYU1_G005782"/>
</dbReference>
<keyword evidence="3" id="KW-0677">Repeat</keyword>
<protein>
    <recommendedName>
        <fullName evidence="8">Calmodulin</fullName>
    </recommendedName>
</protein>
<evidence type="ECO:0000256" key="1">
    <source>
        <dbReference type="ARBA" id="ARBA00006049"/>
    </source>
</evidence>
<accession>K3WLF1</accession>
<dbReference type="Gene3D" id="1.10.238.10">
    <property type="entry name" value="EF-hand"/>
    <property type="match status" value="2"/>
</dbReference>
<dbReference type="AlphaFoldDB" id="K3WLF1"/>
<keyword evidence="7" id="KW-1185">Reference proteome</keyword>
<feature type="region of interest" description="Disordered" evidence="5">
    <location>
        <begin position="60"/>
        <end position="84"/>
    </location>
</feature>
<evidence type="ECO:0000256" key="2">
    <source>
        <dbReference type="ARBA" id="ARBA00022707"/>
    </source>
</evidence>
<organism evidence="6 7">
    <name type="scientific">Globisporangium ultimum (strain ATCC 200006 / CBS 805.95 / DAOM BR144)</name>
    <name type="common">Pythium ultimum</name>
    <dbReference type="NCBI Taxonomy" id="431595"/>
    <lineage>
        <taxon>Eukaryota</taxon>
        <taxon>Sar</taxon>
        <taxon>Stramenopiles</taxon>
        <taxon>Oomycota</taxon>
        <taxon>Peronosporomycetes</taxon>
        <taxon>Pythiales</taxon>
        <taxon>Pythiaceae</taxon>
        <taxon>Globisporangium</taxon>
    </lineage>
</organism>
<reference evidence="6" key="3">
    <citation type="submission" date="2015-02" db="UniProtKB">
        <authorList>
            <consortium name="EnsemblProtists"/>
        </authorList>
    </citation>
    <scope>IDENTIFICATION</scope>
    <source>
        <strain evidence="6">DAOM BR144</strain>
    </source>
</reference>
<dbReference type="PANTHER" id="PTHR23055">
    <property type="entry name" value="CALCIUM BINDING PROTEINS"/>
    <property type="match status" value="1"/>
</dbReference>
<dbReference type="OMA" id="HYATTEM"/>
<feature type="compositionally biased region" description="Low complexity" evidence="5">
    <location>
        <begin position="64"/>
        <end position="74"/>
    </location>
</feature>
<dbReference type="HOGENOM" id="CLU_585930_0_0_1"/>
<dbReference type="SUPFAM" id="SSF47473">
    <property type="entry name" value="EF-hand"/>
    <property type="match status" value="2"/>
</dbReference>
<dbReference type="EMBL" id="GL376573">
    <property type="status" value="NOT_ANNOTATED_CDS"/>
    <property type="molecule type" value="Genomic_DNA"/>
</dbReference>